<evidence type="ECO:0000313" key="9">
    <source>
        <dbReference type="EMBL" id="SVA69540.1"/>
    </source>
</evidence>
<organism evidence="9">
    <name type="scientific">marine metagenome</name>
    <dbReference type="NCBI Taxonomy" id="408172"/>
    <lineage>
        <taxon>unclassified sequences</taxon>
        <taxon>metagenomes</taxon>
        <taxon>ecological metagenomes</taxon>
    </lineage>
</organism>
<evidence type="ECO:0000259" key="8">
    <source>
        <dbReference type="PROSITE" id="PS50928"/>
    </source>
</evidence>
<accession>A0A381XY24</accession>
<reference evidence="9" key="1">
    <citation type="submission" date="2018-05" db="EMBL/GenBank/DDBJ databases">
        <authorList>
            <person name="Lanie J.A."/>
            <person name="Ng W.-L."/>
            <person name="Kazmierczak K.M."/>
            <person name="Andrzejewski T.M."/>
            <person name="Davidsen T.M."/>
            <person name="Wayne K.J."/>
            <person name="Tettelin H."/>
            <person name="Glass J.I."/>
            <person name="Rusch D."/>
            <person name="Podicherti R."/>
            <person name="Tsui H.-C.T."/>
            <person name="Winkler M.E."/>
        </authorList>
    </citation>
    <scope>NUCLEOTIDE SEQUENCE</scope>
</reference>
<evidence type="ECO:0000256" key="2">
    <source>
        <dbReference type="ARBA" id="ARBA00022448"/>
    </source>
</evidence>
<keyword evidence="6 7" id="KW-0472">Membrane</keyword>
<keyword evidence="5 7" id="KW-1133">Transmembrane helix</keyword>
<evidence type="ECO:0000256" key="5">
    <source>
        <dbReference type="ARBA" id="ARBA00022989"/>
    </source>
</evidence>
<evidence type="ECO:0000256" key="3">
    <source>
        <dbReference type="ARBA" id="ARBA00022475"/>
    </source>
</evidence>
<dbReference type="EMBL" id="UINC01016760">
    <property type="protein sequence ID" value="SVA69540.1"/>
    <property type="molecule type" value="Genomic_DNA"/>
</dbReference>
<dbReference type="Gene3D" id="1.10.3720.10">
    <property type="entry name" value="MetI-like"/>
    <property type="match status" value="1"/>
</dbReference>
<dbReference type="AlphaFoldDB" id="A0A381XY24"/>
<gene>
    <name evidence="9" type="ORF">METZ01_LOCUS122394</name>
</gene>
<keyword evidence="3" id="KW-1003">Cell membrane</keyword>
<feature type="non-terminal residue" evidence="9">
    <location>
        <position position="1"/>
    </location>
</feature>
<keyword evidence="2" id="KW-0813">Transport</keyword>
<dbReference type="PANTHER" id="PTHR43163:SF6">
    <property type="entry name" value="DIPEPTIDE TRANSPORT SYSTEM PERMEASE PROTEIN DPPB-RELATED"/>
    <property type="match status" value="1"/>
</dbReference>
<dbReference type="SUPFAM" id="SSF161098">
    <property type="entry name" value="MetI-like"/>
    <property type="match status" value="1"/>
</dbReference>
<proteinExistence type="predicted"/>
<sequence>VLSATWPNSFIDHFLRTISVTGVSIPSFWFALLVLYVFYFHLGWSPGPGRIGAWSTPADPITNFYIIDSIIQKRWDILKESLQHIFWPALVLGTFTMGLITRTNRSSLLETMSMDYIRTARAKGLGKLAVVTRHAFGNAFIPVITVIGLGFGNLLGGAVLVETIFSWPGIGMYAYRSAVSLDYPAITGVALLIAVNYVIINLIVDILYGIIDPRIRYQ</sequence>
<comment type="subcellular location">
    <subcellularLocation>
        <location evidence="1">Cell membrane</location>
        <topology evidence="1">Multi-pass membrane protein</topology>
    </subcellularLocation>
</comment>
<feature type="transmembrane region" description="Helical" evidence="7">
    <location>
        <begin position="185"/>
        <end position="211"/>
    </location>
</feature>
<dbReference type="PROSITE" id="PS50928">
    <property type="entry name" value="ABC_TM1"/>
    <property type="match status" value="1"/>
</dbReference>
<dbReference type="PANTHER" id="PTHR43163">
    <property type="entry name" value="DIPEPTIDE TRANSPORT SYSTEM PERMEASE PROTEIN DPPB-RELATED"/>
    <property type="match status" value="1"/>
</dbReference>
<protein>
    <recommendedName>
        <fullName evidence="8">ABC transmembrane type-1 domain-containing protein</fullName>
    </recommendedName>
</protein>
<dbReference type="Pfam" id="PF00528">
    <property type="entry name" value="BPD_transp_1"/>
    <property type="match status" value="1"/>
</dbReference>
<dbReference type="GO" id="GO:0005886">
    <property type="term" value="C:plasma membrane"/>
    <property type="evidence" value="ECO:0007669"/>
    <property type="project" value="UniProtKB-SubCell"/>
</dbReference>
<feature type="domain" description="ABC transmembrane type-1" evidence="8">
    <location>
        <begin position="1"/>
        <end position="208"/>
    </location>
</feature>
<keyword evidence="4 7" id="KW-0812">Transmembrane</keyword>
<dbReference type="GO" id="GO:0071916">
    <property type="term" value="F:dipeptide transmembrane transporter activity"/>
    <property type="evidence" value="ECO:0007669"/>
    <property type="project" value="TreeGrafter"/>
</dbReference>
<evidence type="ECO:0000256" key="6">
    <source>
        <dbReference type="ARBA" id="ARBA00023136"/>
    </source>
</evidence>
<evidence type="ECO:0000256" key="4">
    <source>
        <dbReference type="ARBA" id="ARBA00022692"/>
    </source>
</evidence>
<feature type="transmembrane region" description="Helical" evidence="7">
    <location>
        <begin position="18"/>
        <end position="39"/>
    </location>
</feature>
<feature type="transmembrane region" description="Helical" evidence="7">
    <location>
        <begin position="139"/>
        <end position="165"/>
    </location>
</feature>
<name>A0A381XY24_9ZZZZ</name>
<evidence type="ECO:0000256" key="7">
    <source>
        <dbReference type="SAM" id="Phobius"/>
    </source>
</evidence>
<dbReference type="InterPro" id="IPR000515">
    <property type="entry name" value="MetI-like"/>
</dbReference>
<dbReference type="CDD" id="cd06261">
    <property type="entry name" value="TM_PBP2"/>
    <property type="match status" value="1"/>
</dbReference>
<evidence type="ECO:0000256" key="1">
    <source>
        <dbReference type="ARBA" id="ARBA00004651"/>
    </source>
</evidence>
<dbReference type="InterPro" id="IPR035906">
    <property type="entry name" value="MetI-like_sf"/>
</dbReference>